<dbReference type="Gene3D" id="3.40.50.1100">
    <property type="match status" value="3"/>
</dbReference>
<dbReference type="InterPro" id="IPR010081">
    <property type="entry name" value="DiNH2opropionate_NH3_lyase"/>
</dbReference>
<dbReference type="CDD" id="cd00640">
    <property type="entry name" value="Trp-synth-beta_II"/>
    <property type="match status" value="1"/>
</dbReference>
<sequence length="413" mass="45367">MSEKLQWIGNQLMQTKDTGVSIGFLSEQEIDKARKFHQSFPEYRETPLRSLANLAGALGVGGIYVKDESYRFGLNAFKVLGGSYAMARYLAERLEEDIAKLPFDRLTSPAVKQRLGEITFTTATDGNHGRGVAWTARRLGQKAVVYMPKGSAVRRLENIRAEGAQAYITDMNYDDAVRLAAESARKYGWVIVQDTAWEGYEDIPTWIMQGYGTMAAEALTQLREYGVEKPTHVFVQAGVGSLAGAVQGYLASVFGDDRPITVIVEANQADCLFRSALAGDGKPRVVTGDLATIMAGLACGEPNIIGWNILRDYSHMFVSCPDWIAARGMRILGNPLAGDDRIVSGESGAVTAGLLSVIMQHPEWAKLREALHLDESSRILLFSTEGDTDPEKYRSIVWDGEYASYEQSGGEKK</sequence>
<protein>
    <submittedName>
        <fullName evidence="4">Diaminopropionate ammonia-lyase</fullName>
    </submittedName>
</protein>
<dbReference type="NCBIfam" id="NF006058">
    <property type="entry name" value="PRK08206.1"/>
    <property type="match status" value="1"/>
</dbReference>
<dbReference type="Proteomes" id="UP000243333">
    <property type="component" value="Unassembled WGS sequence"/>
</dbReference>
<organism evidence="4 5">
    <name type="scientific">Sporolituus thermophilus DSM 23256</name>
    <dbReference type="NCBI Taxonomy" id="1123285"/>
    <lineage>
        <taxon>Bacteria</taxon>
        <taxon>Bacillati</taxon>
        <taxon>Bacillota</taxon>
        <taxon>Negativicutes</taxon>
        <taxon>Selenomonadales</taxon>
        <taxon>Sporomusaceae</taxon>
        <taxon>Sporolituus</taxon>
    </lineage>
</organism>
<dbReference type="PANTHER" id="PTHR42937:SF1">
    <property type="entry name" value="DIAMINOPROPIONATE AMMONIA-LYASE"/>
    <property type="match status" value="1"/>
</dbReference>
<dbReference type="EMBL" id="FNBU01000004">
    <property type="protein sequence ID" value="SDF18987.1"/>
    <property type="molecule type" value="Genomic_DNA"/>
</dbReference>
<proteinExistence type="predicted"/>
<dbReference type="InterPro" id="IPR036052">
    <property type="entry name" value="TrpB-like_PALP_sf"/>
</dbReference>
<evidence type="ECO:0000256" key="2">
    <source>
        <dbReference type="ARBA" id="ARBA00022898"/>
    </source>
</evidence>
<dbReference type="InterPro" id="IPR019871">
    <property type="entry name" value="DiNH2propionate_NH3-lyase_sub"/>
</dbReference>
<dbReference type="AlphaFoldDB" id="A0A1G7J1X9"/>
<dbReference type="NCBIfam" id="TIGR01747">
    <property type="entry name" value="diampropi_NH3ly"/>
    <property type="match status" value="1"/>
</dbReference>
<feature type="domain" description="Tryptophan synthase beta chain-like PALP" evidence="3">
    <location>
        <begin position="42"/>
        <end position="381"/>
    </location>
</feature>
<dbReference type="GO" id="GO:1901605">
    <property type="term" value="P:alpha-amino acid metabolic process"/>
    <property type="evidence" value="ECO:0007669"/>
    <property type="project" value="UniProtKB-ARBA"/>
</dbReference>
<dbReference type="GO" id="GO:0030170">
    <property type="term" value="F:pyridoxal phosphate binding"/>
    <property type="evidence" value="ECO:0007669"/>
    <property type="project" value="InterPro"/>
</dbReference>
<keyword evidence="2" id="KW-0663">Pyridoxal phosphate</keyword>
<dbReference type="STRING" id="1123285.SAMN05660235_00716"/>
<dbReference type="GO" id="GO:0008838">
    <property type="term" value="F:diaminopropionate ammonia-lyase activity"/>
    <property type="evidence" value="ECO:0007669"/>
    <property type="project" value="InterPro"/>
</dbReference>
<dbReference type="SUPFAM" id="SSF53686">
    <property type="entry name" value="Tryptophan synthase beta subunit-like PLP-dependent enzymes"/>
    <property type="match status" value="1"/>
</dbReference>
<evidence type="ECO:0000313" key="5">
    <source>
        <dbReference type="Proteomes" id="UP000243333"/>
    </source>
</evidence>
<reference evidence="5" key="1">
    <citation type="submission" date="2016-10" db="EMBL/GenBank/DDBJ databases">
        <authorList>
            <person name="Varghese N."/>
            <person name="Submissions S."/>
        </authorList>
    </citation>
    <scope>NUCLEOTIDE SEQUENCE [LARGE SCALE GENOMIC DNA]</scope>
    <source>
        <strain evidence="5">DSM 23256</strain>
    </source>
</reference>
<evidence type="ECO:0000259" key="3">
    <source>
        <dbReference type="Pfam" id="PF00291"/>
    </source>
</evidence>
<comment type="cofactor">
    <cofactor evidence="1">
        <name>pyridoxal 5'-phosphate</name>
        <dbReference type="ChEBI" id="CHEBI:597326"/>
    </cofactor>
</comment>
<dbReference type="InterPro" id="IPR001926">
    <property type="entry name" value="TrpB-like_PALP"/>
</dbReference>
<gene>
    <name evidence="4" type="ORF">SAMN05660235_00716</name>
</gene>
<accession>A0A1G7J1X9</accession>
<keyword evidence="5" id="KW-1185">Reference proteome</keyword>
<evidence type="ECO:0000256" key="1">
    <source>
        <dbReference type="ARBA" id="ARBA00001933"/>
    </source>
</evidence>
<dbReference type="RefSeq" id="WP_425440867.1">
    <property type="nucleotide sequence ID" value="NZ_FNBU01000004.1"/>
</dbReference>
<keyword evidence="4" id="KW-0456">Lyase</keyword>
<name>A0A1G7J1X9_9FIRM</name>
<dbReference type="Pfam" id="PF00291">
    <property type="entry name" value="PALP"/>
    <property type="match status" value="1"/>
</dbReference>
<evidence type="ECO:0000313" key="4">
    <source>
        <dbReference type="EMBL" id="SDF18987.1"/>
    </source>
</evidence>
<dbReference type="NCBIfam" id="TIGR03528">
    <property type="entry name" value="2_3_DAP_am_ly"/>
    <property type="match status" value="1"/>
</dbReference>
<dbReference type="PANTHER" id="PTHR42937">
    <property type="match status" value="1"/>
</dbReference>